<keyword evidence="2 5" id="KW-0547">Nucleotide-binding</keyword>
<dbReference type="InterPro" id="IPR011793">
    <property type="entry name" value="YbdK"/>
</dbReference>
<dbReference type="NCBIfam" id="NF010041">
    <property type="entry name" value="PRK13517.1-1"/>
    <property type="match status" value="1"/>
</dbReference>
<proteinExistence type="inferred from homology"/>
<evidence type="ECO:0000256" key="5">
    <source>
        <dbReference type="HAMAP-Rule" id="MF_01609"/>
    </source>
</evidence>
<dbReference type="RefSeq" id="WP_089328044.1">
    <property type="nucleotide sequence ID" value="NZ_FZOR01000022.1"/>
</dbReference>
<comment type="catalytic activity">
    <reaction evidence="4 5">
        <text>L-cysteine + L-glutamate + ATP = gamma-L-glutamyl-L-cysteine + ADP + phosphate + H(+)</text>
        <dbReference type="Rhea" id="RHEA:13285"/>
        <dbReference type="ChEBI" id="CHEBI:15378"/>
        <dbReference type="ChEBI" id="CHEBI:29985"/>
        <dbReference type="ChEBI" id="CHEBI:30616"/>
        <dbReference type="ChEBI" id="CHEBI:35235"/>
        <dbReference type="ChEBI" id="CHEBI:43474"/>
        <dbReference type="ChEBI" id="CHEBI:58173"/>
        <dbReference type="ChEBI" id="CHEBI:456216"/>
        <dbReference type="EC" id="6.3.2.2"/>
    </reaction>
</comment>
<name>A0A239LH97_9ACTN</name>
<dbReference type="NCBIfam" id="TIGR02050">
    <property type="entry name" value="gshA_cyan_rel"/>
    <property type="match status" value="1"/>
</dbReference>
<evidence type="ECO:0000256" key="4">
    <source>
        <dbReference type="ARBA" id="ARBA00048819"/>
    </source>
</evidence>
<keyword evidence="3 5" id="KW-0067">ATP-binding</keyword>
<dbReference type="InterPro" id="IPR014746">
    <property type="entry name" value="Gln_synth/guanido_kin_cat_dom"/>
</dbReference>
<evidence type="ECO:0000256" key="1">
    <source>
        <dbReference type="ARBA" id="ARBA00022598"/>
    </source>
</evidence>
<keyword evidence="1 5" id="KW-0436">Ligase</keyword>
<dbReference type="GO" id="GO:0042398">
    <property type="term" value="P:modified amino acid biosynthetic process"/>
    <property type="evidence" value="ECO:0007669"/>
    <property type="project" value="InterPro"/>
</dbReference>
<dbReference type="PANTHER" id="PTHR36510:SF1">
    <property type="entry name" value="GLUTAMATE--CYSTEINE LIGASE 2-RELATED"/>
    <property type="match status" value="1"/>
</dbReference>
<evidence type="ECO:0000313" key="7">
    <source>
        <dbReference type="Proteomes" id="UP000198318"/>
    </source>
</evidence>
<evidence type="ECO:0000256" key="2">
    <source>
        <dbReference type="ARBA" id="ARBA00022741"/>
    </source>
</evidence>
<organism evidence="6 7">
    <name type="scientific">Actinomadura meyerae</name>
    <dbReference type="NCBI Taxonomy" id="240840"/>
    <lineage>
        <taxon>Bacteria</taxon>
        <taxon>Bacillati</taxon>
        <taxon>Actinomycetota</taxon>
        <taxon>Actinomycetes</taxon>
        <taxon>Streptosporangiales</taxon>
        <taxon>Thermomonosporaceae</taxon>
        <taxon>Actinomadura</taxon>
    </lineage>
</organism>
<dbReference type="SUPFAM" id="SSF55931">
    <property type="entry name" value="Glutamine synthetase/guanido kinase"/>
    <property type="match status" value="1"/>
</dbReference>
<dbReference type="InterPro" id="IPR006336">
    <property type="entry name" value="GCS2"/>
</dbReference>
<protein>
    <recommendedName>
        <fullName evidence="5">Putative glutamate--cysteine ligase 2</fullName>
        <ecNumber evidence="5">6.3.2.2</ecNumber>
    </recommendedName>
    <alternativeName>
        <fullName evidence="5">Gamma-glutamylcysteine synthetase 2</fullName>
        <shortName evidence="5">GCS 2</shortName>
        <shortName evidence="5">Gamma-GCS 2</shortName>
    </alternativeName>
</protein>
<dbReference type="GO" id="GO:0004357">
    <property type="term" value="F:glutamate-cysteine ligase activity"/>
    <property type="evidence" value="ECO:0007669"/>
    <property type="project" value="UniProtKB-EC"/>
</dbReference>
<dbReference type="InterPro" id="IPR050141">
    <property type="entry name" value="GCL_type2/YbdK_subfam"/>
</dbReference>
<comment type="function">
    <text evidence="5">ATP-dependent carboxylate-amine ligase which exhibits weak glutamate--cysteine ligase activity.</text>
</comment>
<dbReference type="Proteomes" id="UP000198318">
    <property type="component" value="Unassembled WGS sequence"/>
</dbReference>
<evidence type="ECO:0000313" key="6">
    <source>
        <dbReference type="EMBL" id="SNT29258.1"/>
    </source>
</evidence>
<reference evidence="6 7" key="1">
    <citation type="submission" date="2017-06" db="EMBL/GenBank/DDBJ databases">
        <authorList>
            <person name="Kim H.J."/>
            <person name="Triplett B.A."/>
        </authorList>
    </citation>
    <scope>NUCLEOTIDE SEQUENCE [LARGE SCALE GENOMIC DNA]</scope>
    <source>
        <strain evidence="6 7">DSM 44715</strain>
    </source>
</reference>
<dbReference type="AlphaFoldDB" id="A0A239LH97"/>
<keyword evidence="7" id="KW-1185">Reference proteome</keyword>
<dbReference type="Pfam" id="PF04107">
    <property type="entry name" value="GCS2"/>
    <property type="match status" value="1"/>
</dbReference>
<dbReference type="HAMAP" id="MF_01609">
    <property type="entry name" value="Glu_cys_ligase_2"/>
    <property type="match status" value="1"/>
</dbReference>
<dbReference type="OrthoDB" id="9803842at2"/>
<dbReference type="EC" id="6.3.2.2" evidence="5"/>
<sequence length="374" mass="39942">MAARVAPSPRWWKALRFGIEEEYFVVDPVSREVVPRAAAVVRRAGAALGERASTELVAFLAEAKTSPCDDLDKLREQIRAMRAAMAAAAAAEGVRLAATGTPVLGELVPAPIAAGARYAESLAVYRGLDDEQSICSCHVHVEMPDREHAVQVGNHLRPWLPTLLALAANSPYWAGRDTGHACWRAMAWARWPVAGPPPYFASAAHYDDLVGTLLGCGALMDTGTIFWDVRPSARLPTVEVRLADVAPTAADAAVLAALIRALVRESSRAVDAGERAPDPPQELLRAAYWLAARDGLDGRGLDVRTGRAAGHRELAGELLAHALPALSAADDLAFVTAGVRRLLTGGTGAERQRAAYRRRGRLSDVVDAALLPDR</sequence>
<dbReference type="EMBL" id="FZOR01000022">
    <property type="protein sequence ID" value="SNT29258.1"/>
    <property type="molecule type" value="Genomic_DNA"/>
</dbReference>
<comment type="similarity">
    <text evidence="5">Belongs to the glutamate--cysteine ligase type 2 family. YbdK subfamily.</text>
</comment>
<dbReference type="GO" id="GO:0005524">
    <property type="term" value="F:ATP binding"/>
    <property type="evidence" value="ECO:0007669"/>
    <property type="project" value="UniProtKB-KW"/>
</dbReference>
<dbReference type="Gene3D" id="3.30.590.20">
    <property type="match status" value="1"/>
</dbReference>
<gene>
    <name evidence="6" type="ORF">SAMN05443665_102285</name>
</gene>
<evidence type="ECO:0000256" key="3">
    <source>
        <dbReference type="ARBA" id="ARBA00022840"/>
    </source>
</evidence>
<accession>A0A239LH97</accession>
<dbReference type="PANTHER" id="PTHR36510">
    <property type="entry name" value="GLUTAMATE--CYSTEINE LIGASE 2-RELATED"/>
    <property type="match status" value="1"/>
</dbReference>